<sequence length="155" mass="16847">MSAADRLETLETLDAVTLCERAESALNSLVDVMARETMHLHAGHIREAGALTAEKAQLAQDYVTVARAVQRSAERLKNEAPERVEILRRGHEALATQMAENLKVLATAKSVSETILLDVARQCGRDEVPKVYDALGNSPQQATPVFKGISVNRAS</sequence>
<dbReference type="EMBL" id="BMKB01000002">
    <property type="protein sequence ID" value="GGA47642.1"/>
    <property type="molecule type" value="Genomic_DNA"/>
</dbReference>
<dbReference type="Proteomes" id="UP000596977">
    <property type="component" value="Unassembled WGS sequence"/>
</dbReference>
<protein>
    <recommendedName>
        <fullName evidence="3">Flagellar protein FlgN</fullName>
    </recommendedName>
</protein>
<organism evidence="1 2">
    <name type="scientific">Pelagibacterium lentulum</name>
    <dbReference type="NCBI Taxonomy" id="2029865"/>
    <lineage>
        <taxon>Bacteria</taxon>
        <taxon>Pseudomonadati</taxon>
        <taxon>Pseudomonadota</taxon>
        <taxon>Alphaproteobacteria</taxon>
        <taxon>Hyphomicrobiales</taxon>
        <taxon>Devosiaceae</taxon>
        <taxon>Pelagibacterium</taxon>
    </lineage>
</organism>
<dbReference type="AlphaFoldDB" id="A0A916RBI0"/>
<reference evidence="1 2" key="1">
    <citation type="journal article" date="2014" name="Int. J. Syst. Evol. Microbiol.">
        <title>Complete genome sequence of Corynebacterium casei LMG S-19264T (=DSM 44701T), isolated from a smear-ripened cheese.</title>
        <authorList>
            <consortium name="US DOE Joint Genome Institute (JGI-PGF)"/>
            <person name="Walter F."/>
            <person name="Albersmeier A."/>
            <person name="Kalinowski J."/>
            <person name="Ruckert C."/>
        </authorList>
    </citation>
    <scope>NUCLEOTIDE SEQUENCE [LARGE SCALE GENOMIC DNA]</scope>
    <source>
        <strain evidence="1 2">CGMCC 1.15896</strain>
    </source>
</reference>
<evidence type="ECO:0008006" key="3">
    <source>
        <dbReference type="Google" id="ProtNLM"/>
    </source>
</evidence>
<proteinExistence type="predicted"/>
<keyword evidence="2" id="KW-1185">Reference proteome</keyword>
<name>A0A916RBI0_9HYPH</name>
<dbReference type="OrthoDB" id="7947407at2"/>
<gene>
    <name evidence="1" type="ORF">GCM10011499_16830</name>
</gene>
<evidence type="ECO:0000313" key="2">
    <source>
        <dbReference type="Proteomes" id="UP000596977"/>
    </source>
</evidence>
<accession>A0A916RBI0</accession>
<dbReference type="RefSeq" id="WP_127070825.1">
    <property type="nucleotide sequence ID" value="NZ_BMKB01000002.1"/>
</dbReference>
<evidence type="ECO:0000313" key="1">
    <source>
        <dbReference type="EMBL" id="GGA47642.1"/>
    </source>
</evidence>
<comment type="caution">
    <text evidence="1">The sequence shown here is derived from an EMBL/GenBank/DDBJ whole genome shotgun (WGS) entry which is preliminary data.</text>
</comment>